<proteinExistence type="predicted"/>
<evidence type="ECO:0000259" key="2">
    <source>
        <dbReference type="Pfam" id="PF12706"/>
    </source>
</evidence>
<keyword evidence="4" id="KW-1185">Reference proteome</keyword>
<name>A0A4V2SXS9_9BACL</name>
<evidence type="ECO:0000313" key="3">
    <source>
        <dbReference type="EMBL" id="TCP67316.1"/>
    </source>
</evidence>
<reference evidence="3 4" key="1">
    <citation type="submission" date="2019-03" db="EMBL/GenBank/DDBJ databases">
        <title>Genomic Encyclopedia of Type Strains, Phase IV (KMG-IV): sequencing the most valuable type-strain genomes for metagenomic binning, comparative biology and taxonomic classification.</title>
        <authorList>
            <person name="Goeker M."/>
        </authorList>
    </citation>
    <scope>NUCLEOTIDE SEQUENCE [LARGE SCALE GENOMIC DNA]</scope>
    <source>
        <strain evidence="3 4">DSM 46831</strain>
    </source>
</reference>
<protein>
    <submittedName>
        <fullName evidence="3">L-ascorbate metabolism protein UlaG (Beta-lactamase superfamily)</fullName>
    </submittedName>
</protein>
<keyword evidence="1" id="KW-0812">Transmembrane</keyword>
<dbReference type="InterPro" id="IPR024884">
    <property type="entry name" value="NAPE-PLD"/>
</dbReference>
<dbReference type="Gene3D" id="3.60.15.10">
    <property type="entry name" value="Ribonuclease Z/Hydroxyacylglutathione hydrolase-like"/>
    <property type="match status" value="1"/>
</dbReference>
<evidence type="ECO:0000313" key="4">
    <source>
        <dbReference type="Proteomes" id="UP000294746"/>
    </source>
</evidence>
<dbReference type="Proteomes" id="UP000294746">
    <property type="component" value="Unassembled WGS sequence"/>
</dbReference>
<comment type="caution">
    <text evidence="3">The sequence shown here is derived from an EMBL/GenBank/DDBJ whole genome shotgun (WGS) entry which is preliminary data.</text>
</comment>
<dbReference type="AlphaFoldDB" id="A0A4V2SXS9"/>
<feature type="domain" description="Metallo-beta-lactamase" evidence="2">
    <location>
        <begin position="69"/>
        <end position="269"/>
    </location>
</feature>
<gene>
    <name evidence="3" type="ORF">EDD57_1193</name>
</gene>
<dbReference type="InterPro" id="IPR036866">
    <property type="entry name" value="RibonucZ/Hydroxyglut_hydro"/>
</dbReference>
<dbReference type="GO" id="GO:0005737">
    <property type="term" value="C:cytoplasm"/>
    <property type="evidence" value="ECO:0007669"/>
    <property type="project" value="TreeGrafter"/>
</dbReference>
<dbReference type="InterPro" id="IPR001279">
    <property type="entry name" value="Metallo-B-lactamas"/>
</dbReference>
<dbReference type="EMBL" id="SLXV01000019">
    <property type="protein sequence ID" value="TCP67316.1"/>
    <property type="molecule type" value="Genomic_DNA"/>
</dbReference>
<dbReference type="RefSeq" id="WP_131848862.1">
    <property type="nucleotide sequence ID" value="NZ_SLXV01000019.1"/>
</dbReference>
<evidence type="ECO:0000256" key="1">
    <source>
        <dbReference type="SAM" id="Phobius"/>
    </source>
</evidence>
<organism evidence="3 4">
    <name type="scientific">Baia soyae</name>
    <dbReference type="NCBI Taxonomy" id="1544746"/>
    <lineage>
        <taxon>Bacteria</taxon>
        <taxon>Bacillati</taxon>
        <taxon>Bacillota</taxon>
        <taxon>Bacilli</taxon>
        <taxon>Bacillales</taxon>
        <taxon>Thermoactinomycetaceae</taxon>
        <taxon>Baia</taxon>
    </lineage>
</organism>
<feature type="transmembrane region" description="Helical" evidence="1">
    <location>
        <begin position="6"/>
        <end position="24"/>
    </location>
</feature>
<dbReference type="SUPFAM" id="SSF56281">
    <property type="entry name" value="Metallo-hydrolase/oxidoreductase"/>
    <property type="match status" value="1"/>
</dbReference>
<dbReference type="OrthoDB" id="9805728at2"/>
<dbReference type="GO" id="GO:0070290">
    <property type="term" value="F:N-acylphosphatidylethanolamine-specific phospholipase D activity"/>
    <property type="evidence" value="ECO:0007669"/>
    <property type="project" value="InterPro"/>
</dbReference>
<sequence>MGILFTFLFCVVTLILLVVGFLFYRMSQMPNPPYQVPPKRIDPAQWDRERVTVGWIGHSTVLIQFYGIRIITDPVLTERIGIPLGWGDNWKMGLRRHTSPAIDVENIGPVDVVLMSHAHMDHLDFSSLRKVVTSETVIITAPGISRLLRKLGAKEIRELDGQWDNMVLPNGLVIQAIPVVHWGKRYPWSRNQGYTGFLLSYRDKKLFYPGDTAYTDVCKELPKWGEIDLAFMPIGAYEPASFQVNHCTPEQAWQMFVDSGAKKLVPIHWNTFVLSFEPVEEPLERLLDAAQVSKREDCVVIRELGEIYILDEAESGRMLASSSDQVSL</sequence>
<accession>A0A4V2SXS9</accession>
<dbReference type="Pfam" id="PF12706">
    <property type="entry name" value="Lactamase_B_2"/>
    <property type="match status" value="1"/>
</dbReference>
<dbReference type="PIRSF" id="PIRSF038896">
    <property type="entry name" value="NAPE-PLD"/>
    <property type="match status" value="1"/>
</dbReference>
<dbReference type="GO" id="GO:0008270">
    <property type="term" value="F:zinc ion binding"/>
    <property type="evidence" value="ECO:0007669"/>
    <property type="project" value="InterPro"/>
</dbReference>
<dbReference type="PANTHER" id="PTHR15032:SF36">
    <property type="entry name" value="METALLO-BETA-LACTAMASE DOMAIN-CONTAINING PROTEIN"/>
    <property type="match status" value="1"/>
</dbReference>
<dbReference type="PANTHER" id="PTHR15032">
    <property type="entry name" value="N-ACYL-PHOSPHATIDYLETHANOLAMINE-HYDROLYZING PHOSPHOLIPASE D"/>
    <property type="match status" value="1"/>
</dbReference>
<keyword evidence="1" id="KW-1133">Transmembrane helix</keyword>
<keyword evidence="1" id="KW-0472">Membrane</keyword>